<evidence type="ECO:0000313" key="4">
    <source>
        <dbReference type="Proteomes" id="UP001597533"/>
    </source>
</evidence>
<reference evidence="4" key="1">
    <citation type="journal article" date="2019" name="Int. J. Syst. Evol. Microbiol.">
        <title>The Global Catalogue of Microorganisms (GCM) 10K type strain sequencing project: providing services to taxonomists for standard genome sequencing and annotation.</title>
        <authorList>
            <consortium name="The Broad Institute Genomics Platform"/>
            <consortium name="The Broad Institute Genome Sequencing Center for Infectious Disease"/>
            <person name="Wu L."/>
            <person name="Ma J."/>
        </authorList>
    </citation>
    <scope>NUCLEOTIDE SEQUENCE [LARGE SCALE GENOMIC DNA]</scope>
    <source>
        <strain evidence="4">KCTC 32141</strain>
    </source>
</reference>
<dbReference type="SMART" id="SM00935">
    <property type="entry name" value="OmpH"/>
    <property type="match status" value="1"/>
</dbReference>
<sequence length="170" mass="19478">MKKIILALITVFVFTSCQQQKIAYMDNGKVINEYQGKIEVEEKFKALDDVFKRKTDSIAQAFQLEAQAFQLEAEKLSQTKAQEKYQALTQKQQYLQQQTQFEQQQMQQAFQVEIDSAIIKVKAFVKDYGKKNGYTYILGTSDAAASVLYGTEENDLTEIIIEALNASYKK</sequence>
<keyword evidence="4" id="KW-1185">Reference proteome</keyword>
<dbReference type="Pfam" id="PF03938">
    <property type="entry name" value="OmpH"/>
    <property type="match status" value="1"/>
</dbReference>
<evidence type="ECO:0000256" key="1">
    <source>
        <dbReference type="ARBA" id="ARBA00009091"/>
    </source>
</evidence>
<proteinExistence type="inferred from homology"/>
<accession>A0ABW5WJW5</accession>
<dbReference type="InterPro" id="IPR005632">
    <property type="entry name" value="Chaperone_Skp"/>
</dbReference>
<dbReference type="RefSeq" id="WP_183485342.1">
    <property type="nucleotide sequence ID" value="NZ_JBHUOV010000001.1"/>
</dbReference>
<keyword evidence="2" id="KW-0732">Signal</keyword>
<organism evidence="3 4">
    <name type="scientific">Lacinutrix iliipiscaria</name>
    <dbReference type="NCBI Taxonomy" id="1230532"/>
    <lineage>
        <taxon>Bacteria</taxon>
        <taxon>Pseudomonadati</taxon>
        <taxon>Bacteroidota</taxon>
        <taxon>Flavobacteriia</taxon>
        <taxon>Flavobacteriales</taxon>
        <taxon>Flavobacteriaceae</taxon>
        <taxon>Lacinutrix</taxon>
    </lineage>
</organism>
<dbReference type="EMBL" id="JBHUOV010000001">
    <property type="protein sequence ID" value="MFD2822529.1"/>
    <property type="molecule type" value="Genomic_DNA"/>
</dbReference>
<evidence type="ECO:0000256" key="2">
    <source>
        <dbReference type="ARBA" id="ARBA00022729"/>
    </source>
</evidence>
<name>A0ABW5WJW5_9FLAO</name>
<gene>
    <name evidence="3" type="ORF">ACFS5M_02535</name>
</gene>
<dbReference type="PANTHER" id="PTHR35089">
    <property type="entry name" value="CHAPERONE PROTEIN SKP"/>
    <property type="match status" value="1"/>
</dbReference>
<dbReference type="Proteomes" id="UP001597533">
    <property type="component" value="Unassembled WGS sequence"/>
</dbReference>
<dbReference type="PROSITE" id="PS51257">
    <property type="entry name" value="PROKAR_LIPOPROTEIN"/>
    <property type="match status" value="1"/>
</dbReference>
<dbReference type="PANTHER" id="PTHR35089:SF1">
    <property type="entry name" value="CHAPERONE PROTEIN SKP"/>
    <property type="match status" value="1"/>
</dbReference>
<protein>
    <submittedName>
        <fullName evidence="3">OmpH family outer membrane protein</fullName>
    </submittedName>
</protein>
<dbReference type="Gene3D" id="3.30.910.20">
    <property type="entry name" value="Skp domain"/>
    <property type="match status" value="1"/>
</dbReference>
<evidence type="ECO:0000313" key="3">
    <source>
        <dbReference type="EMBL" id="MFD2822529.1"/>
    </source>
</evidence>
<comment type="caution">
    <text evidence="3">The sequence shown here is derived from an EMBL/GenBank/DDBJ whole genome shotgun (WGS) entry which is preliminary data.</text>
</comment>
<dbReference type="InterPro" id="IPR024930">
    <property type="entry name" value="Skp_dom_sf"/>
</dbReference>
<dbReference type="SUPFAM" id="SSF111384">
    <property type="entry name" value="OmpH-like"/>
    <property type="match status" value="1"/>
</dbReference>
<comment type="similarity">
    <text evidence="1">Belongs to the Skp family.</text>
</comment>